<keyword evidence="4" id="KW-0808">Transferase</keyword>
<dbReference type="AlphaFoldDB" id="D1PQJ0"/>
<feature type="transmembrane region" description="Helical" evidence="8">
    <location>
        <begin position="145"/>
        <end position="160"/>
    </location>
</feature>
<keyword evidence="5 8" id="KW-0812">Transmembrane</keyword>
<feature type="transmembrane region" description="Helical" evidence="8">
    <location>
        <begin position="172"/>
        <end position="199"/>
    </location>
</feature>
<feature type="transmembrane region" description="Helical" evidence="8">
    <location>
        <begin position="380"/>
        <end position="404"/>
    </location>
</feature>
<dbReference type="InterPro" id="IPR038731">
    <property type="entry name" value="RgtA/B/C-like"/>
</dbReference>
<dbReference type="Pfam" id="PF13231">
    <property type="entry name" value="PMT_2"/>
    <property type="match status" value="1"/>
</dbReference>
<evidence type="ECO:0000256" key="3">
    <source>
        <dbReference type="ARBA" id="ARBA00022676"/>
    </source>
</evidence>
<feature type="transmembrane region" description="Helical" evidence="8">
    <location>
        <begin position="282"/>
        <end position="300"/>
    </location>
</feature>
<dbReference type="InterPro" id="IPR050297">
    <property type="entry name" value="LipidA_mod_glycosyltrf_83"/>
</dbReference>
<evidence type="ECO:0000256" key="8">
    <source>
        <dbReference type="SAM" id="Phobius"/>
    </source>
</evidence>
<dbReference type="EMBL" id="ACBY02000043">
    <property type="protein sequence ID" value="EFB75048.1"/>
    <property type="molecule type" value="Genomic_DNA"/>
</dbReference>
<keyword evidence="2" id="KW-1003">Cell membrane</keyword>
<feature type="transmembrane region" description="Helical" evidence="8">
    <location>
        <begin position="309"/>
        <end position="330"/>
    </location>
</feature>
<dbReference type="eggNOG" id="ENOG5033R14">
    <property type="taxonomic scope" value="Bacteria"/>
</dbReference>
<feature type="transmembrane region" description="Helical" evidence="8">
    <location>
        <begin position="92"/>
        <end position="113"/>
    </location>
</feature>
<evidence type="ECO:0000256" key="5">
    <source>
        <dbReference type="ARBA" id="ARBA00022692"/>
    </source>
</evidence>
<keyword evidence="6 8" id="KW-1133">Transmembrane helix</keyword>
<evidence type="ECO:0000313" key="11">
    <source>
        <dbReference type="Proteomes" id="UP000003438"/>
    </source>
</evidence>
<proteinExistence type="predicted"/>
<dbReference type="OrthoDB" id="2062848at2"/>
<feature type="transmembrane region" description="Helical" evidence="8">
    <location>
        <begin position="211"/>
        <end position="232"/>
    </location>
</feature>
<evidence type="ECO:0000256" key="6">
    <source>
        <dbReference type="ARBA" id="ARBA00022989"/>
    </source>
</evidence>
<comment type="caution">
    <text evidence="10">The sequence shown here is derived from an EMBL/GenBank/DDBJ whole genome shotgun (WGS) entry which is preliminary data.</text>
</comment>
<keyword evidence="7 8" id="KW-0472">Membrane</keyword>
<feature type="transmembrane region" description="Helical" evidence="8">
    <location>
        <begin position="350"/>
        <end position="368"/>
    </location>
</feature>
<evidence type="ECO:0000313" key="10">
    <source>
        <dbReference type="EMBL" id="EFB75048.1"/>
    </source>
</evidence>
<evidence type="ECO:0000256" key="7">
    <source>
        <dbReference type="ARBA" id="ARBA00023136"/>
    </source>
</evidence>
<comment type="subcellular location">
    <subcellularLocation>
        <location evidence="1">Cell membrane</location>
        <topology evidence="1">Multi-pass membrane protein</topology>
    </subcellularLocation>
</comment>
<feature type="transmembrane region" description="Helical" evidence="8">
    <location>
        <begin position="253"/>
        <end position="270"/>
    </location>
</feature>
<dbReference type="GO" id="GO:0009103">
    <property type="term" value="P:lipopolysaccharide biosynthetic process"/>
    <property type="evidence" value="ECO:0007669"/>
    <property type="project" value="UniProtKB-ARBA"/>
</dbReference>
<dbReference type="GO" id="GO:0016763">
    <property type="term" value="F:pentosyltransferase activity"/>
    <property type="evidence" value="ECO:0007669"/>
    <property type="project" value="TreeGrafter"/>
</dbReference>
<accession>D1PQJ0</accession>
<keyword evidence="11" id="KW-1185">Reference proteome</keyword>
<evidence type="ECO:0000259" key="9">
    <source>
        <dbReference type="Pfam" id="PF13231"/>
    </source>
</evidence>
<dbReference type="STRING" id="411471.SUBVAR_06659"/>
<evidence type="ECO:0000256" key="2">
    <source>
        <dbReference type="ARBA" id="ARBA00022475"/>
    </source>
</evidence>
<gene>
    <name evidence="10" type="ORF">SUBVAR_06659</name>
</gene>
<dbReference type="HOGENOM" id="CLU_511827_0_0_9"/>
<protein>
    <recommendedName>
        <fullName evidence="9">Glycosyltransferase RgtA/B/C/D-like domain-containing protein</fullName>
    </recommendedName>
</protein>
<dbReference type="RefSeq" id="WP_007048018.1">
    <property type="nucleotide sequence ID" value="NZ_GG704770.1"/>
</dbReference>
<sequence>MKEWKNVFAKKEKVLLGGILACLALLFLANATRSPLWYDEGIEYFYSKVMVGAVPAGGGTTTMYQRICSTYQPPLYNILMYVWLLLFDFGDFSFRLSGIVIMLLGCLGLYKCLKELTEPVWAMLGLVLYALTDKVMYYTLECGEYVLMLCCINWMLYFFVKELRASSTKMLVGFFVFAVLSVYSQYGAVFVVLPLYLALLLHNRKTSLKKMLLATLIVAVVAAIPLMVLFIAPQMKNQGSATVSHMPVFESNLLVDYVKGFFYKVIHFWYFSSADAPVLSKVPVYLICLAIVLAFFGYVLGRKNGMGKYLATVSVLSYTVYFAAVLFSFYGYNYWDDFRGTANLGKRYSVFLIPLITVFIVYGLYTLQQALTKKAVLQKAATGILCGGLLVFSCLGVVNLEIGWTKDDVRSISQLWYENKGYETTTLVHDWSNANFQFYLMHDDKYDPAYQEKILALDSWVREAPAEEMEERFQQMGVFDLPSLYFVGPYDRYQSSYTTFCQVMEEQGYTVTQLYCGKSALLYVEKESQTIS</sequence>
<name>D1PQJ0_9FIRM</name>
<keyword evidence="3" id="KW-0328">Glycosyltransferase</keyword>
<dbReference type="PANTHER" id="PTHR33908:SF11">
    <property type="entry name" value="MEMBRANE PROTEIN"/>
    <property type="match status" value="1"/>
</dbReference>
<organism evidence="10 11">
    <name type="scientific">Subdoligranulum variabile DSM 15176</name>
    <dbReference type="NCBI Taxonomy" id="411471"/>
    <lineage>
        <taxon>Bacteria</taxon>
        <taxon>Bacillati</taxon>
        <taxon>Bacillota</taxon>
        <taxon>Clostridia</taxon>
        <taxon>Eubacteriales</taxon>
        <taxon>Oscillospiraceae</taxon>
        <taxon>Subdoligranulum</taxon>
    </lineage>
</organism>
<evidence type="ECO:0000256" key="1">
    <source>
        <dbReference type="ARBA" id="ARBA00004651"/>
    </source>
</evidence>
<reference evidence="10" key="1">
    <citation type="submission" date="2009-12" db="EMBL/GenBank/DDBJ databases">
        <authorList>
            <person name="Weinstock G."/>
            <person name="Sodergren E."/>
            <person name="Clifton S."/>
            <person name="Fulton L."/>
            <person name="Fulton B."/>
            <person name="Courtney L."/>
            <person name="Fronick C."/>
            <person name="Harrison M."/>
            <person name="Strong C."/>
            <person name="Farmer C."/>
            <person name="Delahaunty K."/>
            <person name="Markovic C."/>
            <person name="Hall O."/>
            <person name="Minx P."/>
            <person name="Tomlinson C."/>
            <person name="Mitreva M."/>
            <person name="Nelson J."/>
            <person name="Hou S."/>
            <person name="Wollam A."/>
            <person name="Pepin K.H."/>
            <person name="Johnson M."/>
            <person name="Bhonagiri V."/>
            <person name="Nash W.E."/>
            <person name="Warren W."/>
            <person name="Chinwalla A."/>
            <person name="Mardis E.R."/>
            <person name="Wilson R.K."/>
        </authorList>
    </citation>
    <scope>NUCLEOTIDE SEQUENCE [LARGE SCALE GENOMIC DNA]</scope>
    <source>
        <strain evidence="10">DSM 15176</strain>
    </source>
</reference>
<evidence type="ECO:0000256" key="4">
    <source>
        <dbReference type="ARBA" id="ARBA00022679"/>
    </source>
</evidence>
<dbReference type="PANTHER" id="PTHR33908">
    <property type="entry name" value="MANNOSYLTRANSFERASE YKCB-RELATED"/>
    <property type="match status" value="1"/>
</dbReference>
<dbReference type="GO" id="GO:0005886">
    <property type="term" value="C:plasma membrane"/>
    <property type="evidence" value="ECO:0007669"/>
    <property type="project" value="UniProtKB-SubCell"/>
</dbReference>
<feature type="domain" description="Glycosyltransferase RgtA/B/C/D-like" evidence="9">
    <location>
        <begin position="72"/>
        <end position="226"/>
    </location>
</feature>
<dbReference type="Proteomes" id="UP000003438">
    <property type="component" value="Unassembled WGS sequence"/>
</dbReference>